<keyword evidence="4" id="KW-1185">Reference proteome</keyword>
<dbReference type="Proteomes" id="UP000640274">
    <property type="component" value="Unassembled WGS sequence"/>
</dbReference>
<organism evidence="3 4">
    <name type="scientific">Paenibacillus roseus</name>
    <dbReference type="NCBI Taxonomy" id="2798579"/>
    <lineage>
        <taxon>Bacteria</taxon>
        <taxon>Bacillati</taxon>
        <taxon>Bacillota</taxon>
        <taxon>Bacilli</taxon>
        <taxon>Bacillales</taxon>
        <taxon>Paenibacillaceae</taxon>
        <taxon>Paenibacillus</taxon>
    </lineage>
</organism>
<sequence>MRIMAIGYMALIAKAAESGYFKWLLARASEIGKMALSCYICITSLQPLSFSVGGCDWVIKSKSPGILFFWALITAIMSLFAHLWLPKFSLGPVE</sequence>
<evidence type="ECO:0000256" key="1">
    <source>
        <dbReference type="SAM" id="Phobius"/>
    </source>
</evidence>
<dbReference type="Pfam" id="PF04235">
    <property type="entry name" value="DUF418"/>
    <property type="match status" value="1"/>
</dbReference>
<evidence type="ECO:0000313" key="3">
    <source>
        <dbReference type="EMBL" id="MBJ6360736.1"/>
    </source>
</evidence>
<accession>A0A934IWS7</accession>
<keyword evidence="1" id="KW-1133">Transmembrane helix</keyword>
<feature type="transmembrane region" description="Helical" evidence="1">
    <location>
        <begin position="66"/>
        <end position="85"/>
    </location>
</feature>
<evidence type="ECO:0000313" key="4">
    <source>
        <dbReference type="Proteomes" id="UP000640274"/>
    </source>
</evidence>
<reference evidence="3" key="1">
    <citation type="submission" date="2020-12" db="EMBL/GenBank/DDBJ databases">
        <authorList>
            <person name="Huq M.A."/>
        </authorList>
    </citation>
    <scope>NUCLEOTIDE SEQUENCE</scope>
    <source>
        <strain evidence="3">MAHUQ-46</strain>
    </source>
</reference>
<keyword evidence="1" id="KW-0472">Membrane</keyword>
<dbReference type="AlphaFoldDB" id="A0A934IWS7"/>
<feature type="domain" description="DUF418" evidence="2">
    <location>
        <begin position="3"/>
        <end position="94"/>
    </location>
</feature>
<name>A0A934IWS7_9BACL</name>
<protein>
    <submittedName>
        <fullName evidence="3">DUF418 domain-containing protein</fullName>
    </submittedName>
</protein>
<gene>
    <name evidence="3" type="ORF">JFN88_05295</name>
</gene>
<dbReference type="EMBL" id="JAELUP010000013">
    <property type="protein sequence ID" value="MBJ6360736.1"/>
    <property type="molecule type" value="Genomic_DNA"/>
</dbReference>
<proteinExistence type="predicted"/>
<keyword evidence="1" id="KW-0812">Transmembrane</keyword>
<evidence type="ECO:0000259" key="2">
    <source>
        <dbReference type="Pfam" id="PF04235"/>
    </source>
</evidence>
<dbReference type="InterPro" id="IPR007349">
    <property type="entry name" value="DUF418"/>
</dbReference>
<comment type="caution">
    <text evidence="3">The sequence shown here is derived from an EMBL/GenBank/DDBJ whole genome shotgun (WGS) entry which is preliminary data.</text>
</comment>